<gene>
    <name evidence="2" type="ORF">ACFPU1_01700</name>
</gene>
<dbReference type="InterPro" id="IPR030395">
    <property type="entry name" value="GP_PDE_dom"/>
</dbReference>
<evidence type="ECO:0000313" key="2">
    <source>
        <dbReference type="EMBL" id="MFC5711489.1"/>
    </source>
</evidence>
<protein>
    <submittedName>
        <fullName evidence="2">Glycerophosphodiester phosphodiesterase</fullName>
    </submittedName>
</protein>
<reference evidence="3" key="1">
    <citation type="journal article" date="2019" name="Int. J. Syst. Evol. Microbiol.">
        <title>The Global Catalogue of Microorganisms (GCM) 10K type strain sequencing project: providing services to taxonomists for standard genome sequencing and annotation.</title>
        <authorList>
            <consortium name="The Broad Institute Genomics Platform"/>
            <consortium name="The Broad Institute Genome Sequencing Center for Infectious Disease"/>
            <person name="Wu L."/>
            <person name="Ma J."/>
        </authorList>
    </citation>
    <scope>NUCLEOTIDE SEQUENCE [LARGE SCALE GENOMIC DNA]</scope>
    <source>
        <strain evidence="3">CECT 7184</strain>
    </source>
</reference>
<feature type="domain" description="GP-PDE" evidence="1">
    <location>
        <begin position="2"/>
        <end position="238"/>
    </location>
</feature>
<dbReference type="PROSITE" id="PS51704">
    <property type="entry name" value="GP_PDE"/>
    <property type="match status" value="1"/>
</dbReference>
<dbReference type="CDD" id="cd08563">
    <property type="entry name" value="GDPD_TtGDE_like"/>
    <property type="match status" value="1"/>
</dbReference>
<dbReference type="PANTHER" id="PTHR46211">
    <property type="entry name" value="GLYCEROPHOSPHORYL DIESTER PHOSPHODIESTERASE"/>
    <property type="match status" value="1"/>
</dbReference>
<name>A0ABW0YGR4_9BACI</name>
<dbReference type="PANTHER" id="PTHR46211:SF1">
    <property type="entry name" value="GLYCEROPHOSPHODIESTER PHOSPHODIESTERASE, CYTOPLASMIC"/>
    <property type="match status" value="1"/>
</dbReference>
<dbReference type="EMBL" id="JBHSOZ010000002">
    <property type="protein sequence ID" value="MFC5711489.1"/>
    <property type="molecule type" value="Genomic_DNA"/>
</dbReference>
<dbReference type="InterPro" id="IPR017946">
    <property type="entry name" value="PLC-like_Pdiesterase_TIM-brl"/>
</dbReference>
<accession>A0ABW0YGR4</accession>
<proteinExistence type="predicted"/>
<dbReference type="Pfam" id="PF03009">
    <property type="entry name" value="GDPD"/>
    <property type="match status" value="1"/>
</dbReference>
<sequence length="254" mass="28431">MTNIFAHRGASITHPENTMTAFQAAVDAGAEGIELDVQLTKDEEVVVIHDNTVNRTTDGFGAVHELTAKEISKLDAGSWRDASFRGEKVPLLKDVLEWLTDKDILINIELKKHKPGYETLAKKVTDVIKEHNVQKKIILSSFYHSIMVDLHQNHPDIESALLVTAGLYDPLSYMKSTGITSLHANVNTITVKEMQELQRHGIKVRVYTVNNPIEIKCCIKAGFDTVMTDDPAAAVKLRNRHLEDKKTTQNPRDI</sequence>
<comment type="caution">
    <text evidence="2">The sequence shown here is derived from an EMBL/GenBank/DDBJ whole genome shotgun (WGS) entry which is preliminary data.</text>
</comment>
<keyword evidence="3" id="KW-1185">Reference proteome</keyword>
<dbReference type="Proteomes" id="UP001596142">
    <property type="component" value="Unassembled WGS sequence"/>
</dbReference>
<organism evidence="2 3">
    <name type="scientific">Thalassorhabdus alkalitolerans</name>
    <dbReference type="NCBI Taxonomy" id="2282697"/>
    <lineage>
        <taxon>Bacteria</taxon>
        <taxon>Bacillati</taxon>
        <taxon>Bacillota</taxon>
        <taxon>Bacilli</taxon>
        <taxon>Bacillales</taxon>
        <taxon>Bacillaceae</taxon>
        <taxon>Thalassorhabdus</taxon>
    </lineage>
</organism>
<evidence type="ECO:0000313" key="3">
    <source>
        <dbReference type="Proteomes" id="UP001596142"/>
    </source>
</evidence>
<dbReference type="Gene3D" id="3.20.20.190">
    <property type="entry name" value="Phosphatidylinositol (PI) phosphodiesterase"/>
    <property type="match status" value="1"/>
</dbReference>
<dbReference type="RefSeq" id="WP_385937815.1">
    <property type="nucleotide sequence ID" value="NZ_JBHSOZ010000002.1"/>
</dbReference>
<dbReference type="SUPFAM" id="SSF51695">
    <property type="entry name" value="PLC-like phosphodiesterases"/>
    <property type="match status" value="1"/>
</dbReference>
<evidence type="ECO:0000259" key="1">
    <source>
        <dbReference type="PROSITE" id="PS51704"/>
    </source>
</evidence>